<evidence type="ECO:0000256" key="4">
    <source>
        <dbReference type="ARBA" id="ARBA00022619"/>
    </source>
</evidence>
<dbReference type="Gene3D" id="3.40.430.10">
    <property type="entry name" value="Dihydrofolate Reductase, subunit A"/>
    <property type="match status" value="1"/>
</dbReference>
<evidence type="ECO:0000256" key="2">
    <source>
        <dbReference type="ARBA" id="ARBA00009723"/>
    </source>
</evidence>
<feature type="domain" description="Bacterial bifunctional deaminase-reductase C-terminal" evidence="10">
    <location>
        <begin position="3"/>
        <end position="210"/>
    </location>
</feature>
<dbReference type="GO" id="GO:0050661">
    <property type="term" value="F:NADP binding"/>
    <property type="evidence" value="ECO:0007669"/>
    <property type="project" value="InterPro"/>
</dbReference>
<proteinExistence type="inferred from homology"/>
<dbReference type="InterPro" id="IPR006401">
    <property type="entry name" value="Rib_reduct_arc"/>
</dbReference>
<keyword evidence="6 11" id="KW-0560">Oxidoreductase</keyword>
<evidence type="ECO:0000256" key="5">
    <source>
        <dbReference type="ARBA" id="ARBA00022857"/>
    </source>
</evidence>
<dbReference type="GO" id="GO:0008703">
    <property type="term" value="F:5-amino-6-(5-phosphoribosylamino)uracil reductase activity"/>
    <property type="evidence" value="ECO:0007669"/>
    <property type="project" value="InterPro"/>
</dbReference>
<dbReference type="InterPro" id="IPR024072">
    <property type="entry name" value="DHFR-like_dom_sf"/>
</dbReference>
<evidence type="ECO:0000313" key="11">
    <source>
        <dbReference type="EMBL" id="QUH24036.1"/>
    </source>
</evidence>
<keyword evidence="5" id="KW-0521">NADP</keyword>
<dbReference type="OrthoDB" id="10178at2157"/>
<reference evidence="11" key="1">
    <citation type="submission" date="2020-07" db="EMBL/GenBank/DDBJ databases">
        <title>Methanobacterium. sp. MethCan genome.</title>
        <authorList>
            <person name="Postec A."/>
            <person name="Quemeneur M."/>
        </authorList>
    </citation>
    <scope>NUCLEOTIDE SEQUENCE</scope>
    <source>
        <strain evidence="11">MethCAN</strain>
    </source>
</reference>
<dbReference type="EMBL" id="CP058560">
    <property type="protein sequence ID" value="QUH24036.1"/>
    <property type="molecule type" value="Genomic_DNA"/>
</dbReference>
<dbReference type="InterPro" id="IPR011549">
    <property type="entry name" value="RibD_C"/>
</dbReference>
<comment type="subunit">
    <text evidence="3">Homodimer.</text>
</comment>
<keyword evidence="12" id="KW-1185">Reference proteome</keyword>
<dbReference type="NCBIfam" id="TIGR00227">
    <property type="entry name" value="ribD_Cterm"/>
    <property type="match status" value="1"/>
</dbReference>
<accession>A0A8T8K632</accession>
<dbReference type="PANTHER" id="PTHR38011:SF7">
    <property type="entry name" value="2,5-DIAMINO-6-RIBOSYLAMINO-4(3H)-PYRIMIDINONE 5'-PHOSPHATE REDUCTASE"/>
    <property type="match status" value="1"/>
</dbReference>
<evidence type="ECO:0000256" key="3">
    <source>
        <dbReference type="ARBA" id="ARBA00011738"/>
    </source>
</evidence>
<comment type="pathway">
    <text evidence="1">Cofactor biosynthesis; riboflavin biosynthesis.</text>
</comment>
<evidence type="ECO:0000259" key="10">
    <source>
        <dbReference type="Pfam" id="PF01872"/>
    </source>
</evidence>
<evidence type="ECO:0000256" key="1">
    <source>
        <dbReference type="ARBA" id="ARBA00005104"/>
    </source>
</evidence>
<dbReference type="GeneID" id="64821069"/>
<dbReference type="InterPro" id="IPR050765">
    <property type="entry name" value="Riboflavin_Biosynth_HTPR"/>
</dbReference>
<dbReference type="SUPFAM" id="SSF53597">
    <property type="entry name" value="Dihydrofolate reductase-like"/>
    <property type="match status" value="1"/>
</dbReference>
<dbReference type="RefSeq" id="WP_211532993.1">
    <property type="nucleotide sequence ID" value="NZ_CP058560.1"/>
</dbReference>
<dbReference type="InterPro" id="IPR002734">
    <property type="entry name" value="RibDG_C"/>
</dbReference>
<sequence>MRPHVILNAAMTLDGKIATASGSSEISGSEDLERVHGMRKEMDAIMVGINTLLIDDPRLTVHKIPSTVKDNPTRIVVDSQGRTPLSSRILNKDAPTIIAVSKIAPLEKVEKLKKKAEVIICGEKRVDLVCLMEELKLRGLDNLMLEGGSTLNFSMLSSGLVDEVRVAIAPMIAGGSQAKTLVDGEGFDLMKDALKLKLNKSYLLGNDLVVEYSVKNPEKIF</sequence>
<evidence type="ECO:0000256" key="8">
    <source>
        <dbReference type="ARBA" id="ARBA00049020"/>
    </source>
</evidence>
<organism evidence="11 12">
    <name type="scientific">Methanobacterium alkalithermotolerans</name>
    <dbReference type="NCBI Taxonomy" id="2731220"/>
    <lineage>
        <taxon>Archaea</taxon>
        <taxon>Methanobacteriati</taxon>
        <taxon>Methanobacteriota</taxon>
        <taxon>Methanomada group</taxon>
        <taxon>Methanobacteria</taxon>
        <taxon>Methanobacteriales</taxon>
        <taxon>Methanobacteriaceae</taxon>
        <taxon>Methanobacterium</taxon>
    </lineage>
</organism>
<comment type="catalytic activity">
    <reaction evidence="7">
        <text>2,5-diamino-6-(1-D-ribitylamino)pyrimidin-4(3H)-one 5'-phosphate + NAD(+) = 2,5-diamino-6-(1-D-ribosylamino)pyrimidin-4(3H)-one 5'-phosphate + NADH + H(+)</text>
        <dbReference type="Rhea" id="RHEA:27274"/>
        <dbReference type="ChEBI" id="CHEBI:15378"/>
        <dbReference type="ChEBI" id="CHEBI:57540"/>
        <dbReference type="ChEBI" id="CHEBI:57945"/>
        <dbReference type="ChEBI" id="CHEBI:58890"/>
        <dbReference type="ChEBI" id="CHEBI:59545"/>
        <dbReference type="EC" id="1.1.1.302"/>
    </reaction>
</comment>
<evidence type="ECO:0000256" key="9">
    <source>
        <dbReference type="NCBIfam" id="TIGR01508"/>
    </source>
</evidence>
<comment type="similarity">
    <text evidence="2">Belongs to the HTP reductase family.</text>
</comment>
<evidence type="ECO:0000313" key="12">
    <source>
        <dbReference type="Proteomes" id="UP000681041"/>
    </source>
</evidence>
<comment type="catalytic activity">
    <reaction evidence="8">
        <text>2,5-diamino-6-(1-D-ribitylamino)pyrimidin-4(3H)-one 5'-phosphate + NADP(+) = 2,5-diamino-6-(1-D-ribosylamino)pyrimidin-4(3H)-one 5'-phosphate + NADPH + H(+)</text>
        <dbReference type="Rhea" id="RHEA:27278"/>
        <dbReference type="ChEBI" id="CHEBI:15378"/>
        <dbReference type="ChEBI" id="CHEBI:57783"/>
        <dbReference type="ChEBI" id="CHEBI:58349"/>
        <dbReference type="ChEBI" id="CHEBI:58890"/>
        <dbReference type="ChEBI" id="CHEBI:59545"/>
        <dbReference type="EC" id="1.1.1.302"/>
    </reaction>
</comment>
<protein>
    <recommendedName>
        <fullName evidence="9">2,5-diamino-6-(ribosylamino)-4(3H)-pyrimidinone 5'-phosphate reductase</fullName>
        <ecNumber evidence="9">1.1.1.302</ecNumber>
    </recommendedName>
</protein>
<dbReference type="Pfam" id="PF01872">
    <property type="entry name" value="RibD_C"/>
    <property type="match status" value="1"/>
</dbReference>
<dbReference type="GO" id="GO:0009231">
    <property type="term" value="P:riboflavin biosynthetic process"/>
    <property type="evidence" value="ECO:0007669"/>
    <property type="project" value="UniProtKB-KW"/>
</dbReference>
<dbReference type="AlphaFoldDB" id="A0A8T8K632"/>
<dbReference type="NCBIfam" id="TIGR01508">
    <property type="entry name" value="rib_reduct_arch"/>
    <property type="match status" value="1"/>
</dbReference>
<keyword evidence="4" id="KW-0686">Riboflavin biosynthesis</keyword>
<dbReference type="KEGG" id="meme:HYG87_09850"/>
<name>A0A8T8K632_9EURY</name>
<dbReference type="Proteomes" id="UP000681041">
    <property type="component" value="Chromosome"/>
</dbReference>
<dbReference type="EC" id="1.1.1.302" evidence="9"/>
<evidence type="ECO:0000256" key="6">
    <source>
        <dbReference type="ARBA" id="ARBA00023002"/>
    </source>
</evidence>
<dbReference type="PANTHER" id="PTHR38011">
    <property type="entry name" value="DIHYDROFOLATE REDUCTASE FAMILY PROTEIN (AFU_ORTHOLOGUE AFUA_8G06820)"/>
    <property type="match status" value="1"/>
</dbReference>
<evidence type="ECO:0000256" key="7">
    <source>
        <dbReference type="ARBA" id="ARBA00047550"/>
    </source>
</evidence>
<gene>
    <name evidence="11" type="ORF">HYG87_09850</name>
</gene>